<evidence type="ECO:0000313" key="1">
    <source>
        <dbReference type="EMBL" id="KAI0043296.1"/>
    </source>
</evidence>
<protein>
    <submittedName>
        <fullName evidence="1">Uncharacterized protein</fullName>
    </submittedName>
</protein>
<keyword evidence="2" id="KW-1185">Reference proteome</keyword>
<gene>
    <name evidence="1" type="ORF">FA95DRAFT_1609496</name>
</gene>
<name>A0ACB8RHV1_9AGAM</name>
<accession>A0ACB8RHV1</accession>
<reference evidence="1" key="1">
    <citation type="submission" date="2021-02" db="EMBL/GenBank/DDBJ databases">
        <authorList>
            <consortium name="DOE Joint Genome Institute"/>
            <person name="Ahrendt S."/>
            <person name="Looney B.P."/>
            <person name="Miyauchi S."/>
            <person name="Morin E."/>
            <person name="Drula E."/>
            <person name="Courty P.E."/>
            <person name="Chicoki N."/>
            <person name="Fauchery L."/>
            <person name="Kohler A."/>
            <person name="Kuo A."/>
            <person name="Labutti K."/>
            <person name="Pangilinan J."/>
            <person name="Lipzen A."/>
            <person name="Riley R."/>
            <person name="Andreopoulos W."/>
            <person name="He G."/>
            <person name="Johnson J."/>
            <person name="Barry K.W."/>
            <person name="Grigoriev I.V."/>
            <person name="Nagy L."/>
            <person name="Hibbett D."/>
            <person name="Henrissat B."/>
            <person name="Matheny P.B."/>
            <person name="Labbe J."/>
            <person name="Martin F."/>
        </authorList>
    </citation>
    <scope>NUCLEOTIDE SEQUENCE</scope>
    <source>
        <strain evidence="1">FP105234-sp</strain>
    </source>
</reference>
<dbReference type="EMBL" id="MU276024">
    <property type="protein sequence ID" value="KAI0043296.1"/>
    <property type="molecule type" value="Genomic_DNA"/>
</dbReference>
<organism evidence="1 2">
    <name type="scientific">Auriscalpium vulgare</name>
    <dbReference type="NCBI Taxonomy" id="40419"/>
    <lineage>
        <taxon>Eukaryota</taxon>
        <taxon>Fungi</taxon>
        <taxon>Dikarya</taxon>
        <taxon>Basidiomycota</taxon>
        <taxon>Agaricomycotina</taxon>
        <taxon>Agaricomycetes</taxon>
        <taxon>Russulales</taxon>
        <taxon>Auriscalpiaceae</taxon>
        <taxon>Auriscalpium</taxon>
    </lineage>
</organism>
<sequence>MLSDAWLAIAATFGFGYASTFGDKMAYTRAPTVSSATGVRWIATQISFILTRECGVLGVHLLRDRKQ</sequence>
<dbReference type="Proteomes" id="UP000814033">
    <property type="component" value="Unassembled WGS sequence"/>
</dbReference>
<evidence type="ECO:0000313" key="2">
    <source>
        <dbReference type="Proteomes" id="UP000814033"/>
    </source>
</evidence>
<proteinExistence type="predicted"/>
<reference evidence="1" key="2">
    <citation type="journal article" date="2022" name="New Phytol.">
        <title>Evolutionary transition to the ectomycorrhizal habit in the genomes of a hyperdiverse lineage of mushroom-forming fungi.</title>
        <authorList>
            <person name="Looney B."/>
            <person name="Miyauchi S."/>
            <person name="Morin E."/>
            <person name="Drula E."/>
            <person name="Courty P.E."/>
            <person name="Kohler A."/>
            <person name="Kuo A."/>
            <person name="LaButti K."/>
            <person name="Pangilinan J."/>
            <person name="Lipzen A."/>
            <person name="Riley R."/>
            <person name="Andreopoulos W."/>
            <person name="He G."/>
            <person name="Johnson J."/>
            <person name="Nolan M."/>
            <person name="Tritt A."/>
            <person name="Barry K.W."/>
            <person name="Grigoriev I.V."/>
            <person name="Nagy L.G."/>
            <person name="Hibbett D."/>
            <person name="Henrissat B."/>
            <person name="Matheny P.B."/>
            <person name="Labbe J."/>
            <person name="Martin F.M."/>
        </authorList>
    </citation>
    <scope>NUCLEOTIDE SEQUENCE</scope>
    <source>
        <strain evidence="1">FP105234-sp</strain>
    </source>
</reference>
<comment type="caution">
    <text evidence="1">The sequence shown here is derived from an EMBL/GenBank/DDBJ whole genome shotgun (WGS) entry which is preliminary data.</text>
</comment>